<keyword evidence="3" id="KW-0732">Signal</keyword>
<feature type="chain" id="PRO_5017925230" evidence="3">
    <location>
        <begin position="23"/>
        <end position="1331"/>
    </location>
</feature>
<geneLocation type="mitochondrion" evidence="4"/>
<dbReference type="EMBL" id="OVEO01000006">
    <property type="protein sequence ID" value="SPQ96620.1"/>
    <property type="molecule type" value="Genomic_DNA"/>
</dbReference>
<evidence type="ECO:0000256" key="2">
    <source>
        <dbReference type="SAM" id="Phobius"/>
    </source>
</evidence>
<keyword evidence="2" id="KW-0472">Membrane</keyword>
<evidence type="ECO:0000313" key="4">
    <source>
        <dbReference type="EMBL" id="SPQ96620.1"/>
    </source>
</evidence>
<feature type="transmembrane region" description="Helical" evidence="2">
    <location>
        <begin position="1042"/>
        <end position="1063"/>
    </location>
</feature>
<sequence>MRPLRVVLVIFIWLATTQTCTAVSLIKHLYDAGQQCERDGITVVLSQMRSRYSSVTKDQARIVDQAAQAILLCSYARFLEPRCGGQICPEDTQAVIEASGYPGDADGACRAAIRATFGQKRRKATCAAYLPQLQGWFDKLSFVLTHGEMVAVDEIVKVCGAITETEAWMYLCAITRLFEWRQRGASPDPETYRFVLSLGNRLSQLPSRTSVEKGHFVLGLAALLENRFDGSWLSTAISHWRKYRPLTRGLPDGIVKHLYCTLANAVVVVGPYDGSIDPLDMIRFVGDYKDATCHNLDGPPDLQLDRIHLGIALIERDVDKARKLLSRPGVAASPPASTFDDLETHLLFGQFVQAVIDATDGTIASDPRMVDIRAALVVSNVAKNLLANSTDSITAQILIAVLLTNPQLFIDDNNMPTRMSNILDSVFRDGNFVFDTLVTHLAVHERIAGDPRYAKSPFSTLANALDDCIELPYDDDDGSPIKQPLHLEILAGHILVAIVSLAPSSVGFDDLLAVSMIGCTTAGPVNLLDKYVSLVCENAPPQVSSGVALLRNLVHMLYLRPGWWTESRLSPSVPPPAVKKRLDALYAHLERHSDDLRVQLLVAYACRITAGVAPDLDNLCSRKLWSRSKVPVIKMSTLRGGYPPSFRMVHRLLSYMEGEITGKLVTTDMLFAVDNYLAAGLESRLAQEDVYDLVIATYGASPLAIGMLKQADASEETVYLAGLVVTYIHGEAHPSLRSEEVLDVYDSLLQSNSTFGDQCRRLRPVSVSKRRMSANTQTRSSVASKCGDGASTDEGHGVITGCTLKAFVHAALDANVIAEIRSFVQDRPSLLDVRGPFTFGAKMVASSRDVGRPLWRLRHGRKRLFFVVQEGRMKFTGVIQRDRKTYGRMNLDAQVTYASICELLLNPEEVVWREDLPMLSVAFQFNVDRSEWHRRVPRTFYDAHFTAAWHGSRHSGRRTVRGSSGERHRPAKPLGWRCLLSPAVTPSSSAGGVMPMSEDDVLLPVLWKVAGRLQIAYLSMEVVGLLLATVAVVERGKEATRALLLTLAMAMTSTCHSAIFIVIDFHEWKTGDELLCRWLQKSAPCFYVLFTMALNLFLYERVLIVNEEQAQSFLMKNAKMMTLSMVVSIPVAVYFFDSLMLPEQRVCLSVIPVWLTIVVALANFNLGAFLSVSFYQGLMGHYKNMAECSAASANRNDTPLARPHGRRVQRGSIISSVFVSKRTSPDKLSSSSVLPQSARSAHSQDQQNERLKELAWKNMILSTIVIATSLTAMGIDVWVNIAVIPGRHWLLQLENITSNLDIAVAFFMTLIISSQWLPKHLKAMIRFCSVS</sequence>
<organism evidence="4 5">
    <name type="scientific">Plasmodiophora brassicae</name>
    <name type="common">Clubroot disease agent</name>
    <dbReference type="NCBI Taxonomy" id="37360"/>
    <lineage>
        <taxon>Eukaryota</taxon>
        <taxon>Sar</taxon>
        <taxon>Rhizaria</taxon>
        <taxon>Endomyxa</taxon>
        <taxon>Phytomyxea</taxon>
        <taxon>Plasmodiophorida</taxon>
        <taxon>Plasmodiophoridae</taxon>
        <taxon>Plasmodiophora</taxon>
    </lineage>
</organism>
<feature type="transmembrane region" description="Helical" evidence="2">
    <location>
        <begin position="1260"/>
        <end position="1284"/>
    </location>
</feature>
<evidence type="ECO:0000256" key="3">
    <source>
        <dbReference type="SAM" id="SignalP"/>
    </source>
</evidence>
<reference evidence="4 5" key="1">
    <citation type="submission" date="2018-03" db="EMBL/GenBank/DDBJ databases">
        <authorList>
            <person name="Fogelqvist J."/>
        </authorList>
    </citation>
    <scope>NUCLEOTIDE SEQUENCE [LARGE SCALE GENOMIC DNA]</scope>
</reference>
<dbReference type="Proteomes" id="UP000290189">
    <property type="component" value="Unassembled WGS sequence"/>
</dbReference>
<feature type="transmembrane region" description="Helical" evidence="2">
    <location>
        <begin position="1153"/>
        <end position="1175"/>
    </location>
</feature>
<feature type="transmembrane region" description="Helical" evidence="2">
    <location>
        <begin position="1015"/>
        <end position="1033"/>
    </location>
</feature>
<keyword evidence="2" id="KW-1133">Transmembrane helix</keyword>
<proteinExistence type="predicted"/>
<feature type="transmembrane region" description="Helical" evidence="2">
    <location>
        <begin position="1296"/>
        <end position="1317"/>
    </location>
</feature>
<name>A0A3P3Y9E5_PLABS</name>
<accession>A0A3P3Y9E5</accession>
<gene>
    <name evidence="4" type="ORF">PLBR_LOCUS3835</name>
</gene>
<evidence type="ECO:0000313" key="5">
    <source>
        <dbReference type="Proteomes" id="UP000290189"/>
    </source>
</evidence>
<feature type="transmembrane region" description="Helical" evidence="2">
    <location>
        <begin position="1120"/>
        <end position="1141"/>
    </location>
</feature>
<keyword evidence="4" id="KW-0496">Mitochondrion</keyword>
<keyword evidence="2" id="KW-0812">Transmembrane</keyword>
<evidence type="ECO:0000256" key="1">
    <source>
        <dbReference type="SAM" id="MobiDB-lite"/>
    </source>
</evidence>
<feature type="signal peptide" evidence="3">
    <location>
        <begin position="1"/>
        <end position="22"/>
    </location>
</feature>
<protein>
    <submittedName>
        <fullName evidence="4">Uncharacterized protein</fullName>
    </submittedName>
</protein>
<feature type="region of interest" description="Disordered" evidence="1">
    <location>
        <begin position="1224"/>
        <end position="1246"/>
    </location>
</feature>
<feature type="transmembrane region" description="Helical" evidence="2">
    <location>
        <begin position="1078"/>
        <end position="1099"/>
    </location>
</feature>